<dbReference type="EMBL" id="JBHRYE010000030">
    <property type="protein sequence ID" value="MFC3673009.1"/>
    <property type="molecule type" value="Genomic_DNA"/>
</dbReference>
<comment type="caution">
    <text evidence="1">The sequence shown here is derived from an EMBL/GenBank/DDBJ whole genome shotgun (WGS) entry which is preliminary data.</text>
</comment>
<proteinExistence type="predicted"/>
<protein>
    <submittedName>
        <fullName evidence="1">Transglutaminase-like cysteine peptidase</fullName>
    </submittedName>
</protein>
<gene>
    <name evidence="1" type="ORF">ACFOOT_16445</name>
</gene>
<evidence type="ECO:0000313" key="1">
    <source>
        <dbReference type="EMBL" id="MFC3673009.1"/>
    </source>
</evidence>
<dbReference type="RefSeq" id="WP_191325094.1">
    <property type="nucleotide sequence ID" value="NZ_BMZP01000014.1"/>
</dbReference>
<sequence>MIIENPGLMPAMVATLASVRADPACTDANTGLYVRKHLAVEGQDLTVAELLPPDQIDWTGHAVDAMRRALVAAGYGPQGLLIALAALPDGSHHPVLTADVSTPAAAVTYVLDTRSAAVLLWEDLPAIQYRECADGQSWALVNPMPADTSTGAA</sequence>
<keyword evidence="2" id="KW-1185">Reference proteome</keyword>
<organism evidence="1 2">
    <name type="scientific">Novosphingobium pokkalii</name>
    <dbReference type="NCBI Taxonomy" id="1770194"/>
    <lineage>
        <taxon>Bacteria</taxon>
        <taxon>Pseudomonadati</taxon>
        <taxon>Pseudomonadota</taxon>
        <taxon>Alphaproteobacteria</taxon>
        <taxon>Sphingomonadales</taxon>
        <taxon>Sphingomonadaceae</taxon>
        <taxon>Novosphingobium</taxon>
    </lineage>
</organism>
<reference evidence="2" key="1">
    <citation type="journal article" date="2019" name="Int. J. Syst. Evol. Microbiol.">
        <title>The Global Catalogue of Microorganisms (GCM) 10K type strain sequencing project: providing services to taxonomists for standard genome sequencing and annotation.</title>
        <authorList>
            <consortium name="The Broad Institute Genomics Platform"/>
            <consortium name="The Broad Institute Genome Sequencing Center for Infectious Disease"/>
            <person name="Wu L."/>
            <person name="Ma J."/>
        </authorList>
    </citation>
    <scope>NUCLEOTIDE SEQUENCE [LARGE SCALE GENOMIC DNA]</scope>
    <source>
        <strain evidence="2">KCTC 42224</strain>
    </source>
</reference>
<evidence type="ECO:0000313" key="2">
    <source>
        <dbReference type="Proteomes" id="UP001595683"/>
    </source>
</evidence>
<dbReference type="Proteomes" id="UP001595683">
    <property type="component" value="Unassembled WGS sequence"/>
</dbReference>
<name>A0ABV7V752_9SPHN</name>
<accession>A0ABV7V752</accession>